<dbReference type="Proteomes" id="UP001499851">
    <property type="component" value="Unassembled WGS sequence"/>
</dbReference>
<evidence type="ECO:0000313" key="1">
    <source>
        <dbReference type="EMBL" id="GAA1687036.1"/>
    </source>
</evidence>
<dbReference type="EMBL" id="BAAAQF010000017">
    <property type="protein sequence ID" value="GAA1687036.1"/>
    <property type="molecule type" value="Genomic_DNA"/>
</dbReference>
<proteinExistence type="predicted"/>
<comment type="caution">
    <text evidence="1">The sequence shown here is derived from an EMBL/GenBank/DDBJ whole genome shotgun (WGS) entry which is preliminary data.</text>
</comment>
<gene>
    <name evidence="1" type="ORF">GCM10009830_38200</name>
</gene>
<name>A0ABN2HFC0_9ACTN</name>
<keyword evidence="2" id="KW-1185">Reference proteome</keyword>
<organism evidence="1 2">
    <name type="scientific">Glycomyces endophyticus</name>
    <dbReference type="NCBI Taxonomy" id="480996"/>
    <lineage>
        <taxon>Bacteria</taxon>
        <taxon>Bacillati</taxon>
        <taxon>Actinomycetota</taxon>
        <taxon>Actinomycetes</taxon>
        <taxon>Glycomycetales</taxon>
        <taxon>Glycomycetaceae</taxon>
        <taxon>Glycomyces</taxon>
    </lineage>
</organism>
<sequence>MSGLLTTRPSRISEGPAIEFQDSACQFAQKCAGRPPQTARHSPRFGFPAAPAAMVWNPVDSRISVTLRICNITHRLSSVKQKQRLRQIFFRVACHARPRSTRRVAGATGPFGWGPWGGA</sequence>
<accession>A0ABN2HFC0</accession>
<reference evidence="1 2" key="1">
    <citation type="journal article" date="2019" name="Int. J. Syst. Evol. Microbiol.">
        <title>The Global Catalogue of Microorganisms (GCM) 10K type strain sequencing project: providing services to taxonomists for standard genome sequencing and annotation.</title>
        <authorList>
            <consortium name="The Broad Institute Genomics Platform"/>
            <consortium name="The Broad Institute Genome Sequencing Center for Infectious Disease"/>
            <person name="Wu L."/>
            <person name="Ma J."/>
        </authorList>
    </citation>
    <scope>NUCLEOTIDE SEQUENCE [LARGE SCALE GENOMIC DNA]</scope>
    <source>
        <strain evidence="1 2">JCM 16001</strain>
    </source>
</reference>
<evidence type="ECO:0000313" key="2">
    <source>
        <dbReference type="Proteomes" id="UP001499851"/>
    </source>
</evidence>
<protein>
    <submittedName>
        <fullName evidence="1">Uncharacterized protein</fullName>
    </submittedName>
</protein>